<reference evidence="12 13" key="1">
    <citation type="submission" date="2017-07" db="EMBL/GenBank/DDBJ databases">
        <title>An improved, manually edited Actinidia chinensis var. chinensis (kiwifruit) genome highlights the challenges associated with draft genomes and gene prediction in plants.</title>
        <authorList>
            <person name="Pilkington S."/>
            <person name="Crowhurst R."/>
            <person name="Hilario E."/>
            <person name="Nardozza S."/>
            <person name="Fraser L."/>
            <person name="Peng Y."/>
            <person name="Gunaseelan K."/>
            <person name="Simpson R."/>
            <person name="Tahir J."/>
            <person name="Deroles S."/>
            <person name="Templeton K."/>
            <person name="Luo Z."/>
            <person name="Davy M."/>
            <person name="Cheng C."/>
            <person name="Mcneilage M."/>
            <person name="Scaglione D."/>
            <person name="Liu Y."/>
            <person name="Zhang Q."/>
            <person name="Datson P."/>
            <person name="De Silva N."/>
            <person name="Gardiner S."/>
            <person name="Bassett H."/>
            <person name="Chagne D."/>
            <person name="Mccallum J."/>
            <person name="Dzierzon H."/>
            <person name="Deng C."/>
            <person name="Wang Y.-Y."/>
            <person name="Barron N."/>
            <person name="Manako K."/>
            <person name="Bowen J."/>
            <person name="Foster T."/>
            <person name="Erridge Z."/>
            <person name="Tiffin H."/>
            <person name="Waite C."/>
            <person name="Davies K."/>
            <person name="Grierson E."/>
            <person name="Laing W."/>
            <person name="Kirk R."/>
            <person name="Chen X."/>
            <person name="Wood M."/>
            <person name="Montefiori M."/>
            <person name="Brummell D."/>
            <person name="Schwinn K."/>
            <person name="Catanach A."/>
            <person name="Fullerton C."/>
            <person name="Li D."/>
            <person name="Meiyalaghan S."/>
            <person name="Nieuwenhuizen N."/>
            <person name="Read N."/>
            <person name="Prakash R."/>
            <person name="Hunter D."/>
            <person name="Zhang H."/>
            <person name="Mckenzie M."/>
            <person name="Knabel M."/>
            <person name="Harris A."/>
            <person name="Allan A."/>
            <person name="Chen A."/>
            <person name="Janssen B."/>
            <person name="Plunkett B."/>
            <person name="Dwamena C."/>
            <person name="Voogd C."/>
            <person name="Leif D."/>
            <person name="Lafferty D."/>
            <person name="Souleyre E."/>
            <person name="Varkonyi-Gasic E."/>
            <person name="Gambi F."/>
            <person name="Hanley J."/>
            <person name="Yao J.-L."/>
            <person name="Cheung J."/>
            <person name="David K."/>
            <person name="Warren B."/>
            <person name="Marsh K."/>
            <person name="Snowden K."/>
            <person name="Lin-Wang K."/>
            <person name="Brian L."/>
            <person name="Martinez-Sanchez M."/>
            <person name="Wang M."/>
            <person name="Ileperuma N."/>
            <person name="Macnee N."/>
            <person name="Campin R."/>
            <person name="Mcatee P."/>
            <person name="Drummond R."/>
            <person name="Espley R."/>
            <person name="Ireland H."/>
            <person name="Wu R."/>
            <person name="Atkinson R."/>
            <person name="Karunairetnam S."/>
            <person name="Bulley S."/>
            <person name="Chunkath S."/>
            <person name="Hanley Z."/>
            <person name="Storey R."/>
            <person name="Thrimawithana A."/>
            <person name="Thomson S."/>
            <person name="David C."/>
            <person name="Testolin R."/>
        </authorList>
    </citation>
    <scope>NUCLEOTIDE SEQUENCE [LARGE SCALE GENOMIC DNA]</scope>
    <source>
        <strain evidence="13">cv. Red5</strain>
        <tissue evidence="12">Young leaf</tissue>
    </source>
</reference>
<feature type="transmembrane region" description="Helical" evidence="7">
    <location>
        <begin position="1283"/>
        <end position="1300"/>
    </location>
</feature>
<feature type="domain" description="Piezo THU9 and anchor" evidence="10">
    <location>
        <begin position="1947"/>
        <end position="2184"/>
    </location>
</feature>
<dbReference type="GO" id="GO:0042391">
    <property type="term" value="P:regulation of membrane potential"/>
    <property type="evidence" value="ECO:0007669"/>
    <property type="project" value="TreeGrafter"/>
</dbReference>
<sequence length="2510" mass="287402">MGSFLLSFALPLLLLTAALLNWSLISLVDLVAFLLIRFTAPKRVAMVLGFRFRGRSLLLWSTFVFSLVVILAQVIFLILWTVGNGKWSIGDAWWAKLIGLMTLDSWRSPLVIYYLVIQLLVAFVASVEIWGDNFGSILSQGSCWEHFLSVTERIGSHLRVAFCLVLPAIQLIVGISNPSWVSLPFFVCSCIGLVDWSLTSNFLGLFRWWRSLWLYTGFNICLLYVYQLPINFPEIPQKMAEFIGLYKMSAKSEWPEICSGLSIMVFYFMLSCVKHDLEEMDFIMSMREGHLTEQLLPSKHSFFIRQSRSGVRHTNVLLRGSVFRIFSINFFTYGFPVSLVALSFWSFHFASICAFGLLAYVGYIVYAFPSLFRLHHLNGLLLVFILLWAVSTYIFNVAFAFLNWKLGKDMEIWELVGLWHYPIPGFFLLAQFCLGILVALGNLVSSSVFLYLSDEDGRSSNDNCTVEVKEETKVLIVATIAWGLRKCSRAIELVLIFLIAMKPGFIHAVYIIFFLIYLLSHNINKRIRKALILLCEAHFAILYILQLNFISTFLEQKGSLSMEILSQLGLLERDSSWDFLEIAFLAGLCAVHNHGSEMLFSFSAIVQHAPCLPVGFSILKAGLNKSVLLSVYASPNVRDSHNDSSYERKIASYLSAIGQKFLSIYRSFGTYIAFLTILVTVYFVRPNYVSFGYIFLLLFWITGRQLVEKTKRRLWFPLKAYAIVVFIFIYSLSIFPSFEMWLSGEIDLSDWGYDTGVSLWENVWESLAVMIVMQLYSYERRQSSHIRPGYPDPLQYGLLGFIRRLLIWHSQKILFVALFYASLSPISAFGFLYLLGLVICSNLTKVSRFPSKSFLIYTGFLVIAEYLFQMWGKQAKMFPGQKHYELSLFLGFRVFKPGFWGFEAGLRAKVLVITACTLQYNVFHWLEQVTSTLRNVGRWEEPCPLFISEEDILPVISISNGEERVSPDSRALSANRMGRTHDSWTSFNSDSSQSSPNLPSNTGISSGSRKYSFGYIWGSSKESHKWNKMRIQALRKERFETQMTTLKIYLKYWMENTFNLFGLEINMIALLLASFALLNAVSMLYIASLAACILLDRRIIRKFWPIFVFLFASILILEYFALWKTIVPLNQHSASETDVRCHDCWRSLNLYFPYCRNCWLGLTVDDPRILVSNFVVFMLSCFKLRADQISGLSLSFTYRQVLSQRKNAFVWRDLSFETKSMWTFLDYVRLYCYCHLLDLVLALILITGTFEYDILHFGYLGFALVFFRIRLQILKKKNKIFKFLRIYNFAVIVLSLAYQSPFLGGFNAGKCDTTDYIYEVIGFYKYDYGFRITSRSALVEIIIFMLVSLQSYMFSSREFDYVFRYLEAEQIGAIVREQEKQAAWKKAQLQSIREFEENKRQRNLQVEKMKSEMLNLQIQLHGNSATTVGDISPSSEGLTRRGSTSLYLNRDAGNREKKEDILNKPGVNINTDVLFPVELHETPDTVKTASPSAVDSVKHSAESPRCEITELEEDAIDCAVVNLETENKAKSQAKENPLISAVQLLGDGVSQVQSLGNQAVTNLASFLNIGHEDPDTIEHSSGEDGLHNEEETRDTRHASLDRSSSLQSDKSRTMSDSASPQIGRIFHHIWSQMRSNNDVVCYCSFILVFLWNFSFLSMVYLAALFLYALCVNAGPNYIFWVIMLIYTEVYILLQYLYQIIIQHCGLEIQSDLLYELGFPTKKITSSFVVSTLPLFLVYLFTLLQSSITAKDGEWISSTEYDICKSRVLFEKESLSSFSWSERAWKLLQPITNVVKMIARSFSIYWKSLTQGAESPPYFVQLSLDVHLWPEDGIQPERIESGINEVLRTVHDERCKDKDPNICHSASRVHVQSIERSTENSNVAVAVFEVVYASPLVECTPVEWYKSLTPAADVANEILHAQRAGVIEEVRFPYPILSVIGGGKREIDLFAYIFGADLIVFFLVAIFYQSVIENKSEFLEVYQLEDQFPKEFVSVLMVIFSLIVLDRIIYLCSFATGKVIFYLFNLILFTYSVTEYAWNMDPSHRQAGGLALRAIYLTKSVSLALQAKQIRYGVPHKSTLYRQFLTSEVSRVNYIGYRLYRALPFLYELRCVLDWSCTTTSLTMYDWLKLEDINASLYLVKCDAILNRARHKQGEKQSKMTKFCSGICLFFILMCIIWAPMWMYSSGNPSNIANPVTDASVQLDIKTAGGRLTLFQTSLCEKISWDNLNTVDNLDPQRYLDTYDKNDIQLICCQPDASTFWIVPDVVLNRFIQSINRGMDISFTWVLTRDRPKGKELVKYEYPVDPSFLPNRSEVEEVLNGSTNSFRVNNTYPRYFRVTGSGDVRPFDTEETAVCADLVIHRGNPEWWSFHDINPLNISGCGGLVGPMAIIVSEETPQGLLGETLSKFSIWGLYITFVLAVGRFIRLQCSDLRMRIPFENLPSCDRLIAICEDIYAARAEGELGVEEVLYWTLIKIYRIVDTDSLSTLLRGSSSSCSKFSGHVLELLVRLF</sequence>
<feature type="transmembrane region" description="Helical" evidence="7">
    <location>
        <begin position="813"/>
        <end position="834"/>
    </location>
</feature>
<feature type="transmembrane region" description="Helical" evidence="7">
    <location>
        <begin position="758"/>
        <end position="778"/>
    </location>
</feature>
<feature type="transmembrane region" description="Helical" evidence="7">
    <location>
        <begin position="493"/>
        <end position="519"/>
    </location>
</feature>
<feature type="transmembrane region" description="Helical" evidence="7">
    <location>
        <begin position="690"/>
        <end position="707"/>
    </location>
</feature>
<feature type="transmembrane region" description="Helical" evidence="7">
    <location>
        <begin position="111"/>
        <end position="130"/>
    </location>
</feature>
<dbReference type="Gramene" id="PSR94793">
    <property type="protein sequence ID" value="PSR94793"/>
    <property type="gene ID" value="CEY00_Acc25547"/>
</dbReference>
<feature type="transmembrane region" description="Helical" evidence="7">
    <location>
        <begin position="719"/>
        <end position="738"/>
    </location>
</feature>
<feature type="transmembrane region" description="Helical" evidence="7">
    <location>
        <begin position="1677"/>
        <end position="1697"/>
    </location>
</feature>
<keyword evidence="4 7" id="KW-1133">Transmembrane helix</keyword>
<accession>A0A2R6PP85</accession>
<dbReference type="InterPro" id="IPR027272">
    <property type="entry name" value="Piezo"/>
</dbReference>
<feature type="transmembrane region" description="Helical" evidence="7">
    <location>
        <begin position="1068"/>
        <end position="1091"/>
    </location>
</feature>
<feature type="transmembrane region" description="Helical" evidence="7">
    <location>
        <begin position="1230"/>
        <end position="1248"/>
    </location>
</feature>
<evidence type="ECO:0000259" key="9">
    <source>
        <dbReference type="Pfam" id="PF23188"/>
    </source>
</evidence>
<keyword evidence="5 7" id="KW-0472">Membrane</keyword>
<feature type="transmembrane region" description="Helical" evidence="7">
    <location>
        <begin position="2162"/>
        <end position="2183"/>
    </location>
</feature>
<comment type="caution">
    <text evidence="12">The sequence shown here is derived from an EMBL/GenBank/DDBJ whole genome shotgun (WGS) entry which is preliminary data.</text>
</comment>
<evidence type="ECO:0000256" key="3">
    <source>
        <dbReference type="ARBA" id="ARBA00022692"/>
    </source>
</evidence>
<feature type="region of interest" description="Disordered" evidence="6">
    <location>
        <begin position="984"/>
        <end position="1005"/>
    </location>
</feature>
<evidence type="ECO:0000256" key="6">
    <source>
        <dbReference type="SAM" id="MobiDB-lite"/>
    </source>
</evidence>
<evidence type="ECO:0000313" key="12">
    <source>
        <dbReference type="EMBL" id="PSR94793.1"/>
    </source>
</evidence>
<dbReference type="GO" id="GO:0050982">
    <property type="term" value="P:detection of mechanical stimulus"/>
    <property type="evidence" value="ECO:0007669"/>
    <property type="project" value="TreeGrafter"/>
</dbReference>
<feature type="domain" description="Piezo-type mechanosensitive ion channel homolog" evidence="11">
    <location>
        <begin position="476"/>
        <end position="605"/>
    </location>
</feature>
<dbReference type="Pfam" id="PF23188">
    <property type="entry name" value="THU_Piezo1"/>
    <property type="match status" value="1"/>
</dbReference>
<feature type="compositionally biased region" description="Basic and acidic residues" evidence="6">
    <location>
        <begin position="1577"/>
        <end position="1600"/>
    </location>
</feature>
<feature type="transmembrane region" description="Helical" evidence="7">
    <location>
        <begin position="2407"/>
        <end position="2424"/>
    </location>
</feature>
<dbReference type="InterPro" id="IPR057611">
    <property type="entry name" value="PIEZO_dom"/>
</dbReference>
<feature type="transmembrane region" description="Helical" evidence="7">
    <location>
        <begin position="854"/>
        <end position="872"/>
    </location>
</feature>
<gene>
    <name evidence="12" type="ORF">CEY00_Acc25547</name>
</gene>
<dbReference type="OrthoDB" id="303066at2759"/>
<dbReference type="GO" id="GO:0008381">
    <property type="term" value="F:mechanosensitive monoatomic ion channel activity"/>
    <property type="evidence" value="ECO:0007669"/>
    <property type="project" value="InterPro"/>
</dbReference>
<keyword evidence="3 7" id="KW-0812">Transmembrane</keyword>
<evidence type="ECO:0000259" key="8">
    <source>
        <dbReference type="Pfam" id="PF12166"/>
    </source>
</evidence>
<evidence type="ECO:0000259" key="10">
    <source>
        <dbReference type="Pfam" id="PF24874"/>
    </source>
</evidence>
<dbReference type="Proteomes" id="UP000241394">
    <property type="component" value="Chromosome LG23"/>
</dbReference>
<dbReference type="STRING" id="1590841.A0A2R6PP85"/>
<feature type="transmembrane region" description="Helical" evidence="7">
    <location>
        <begin position="12"/>
        <end position="36"/>
    </location>
</feature>
<feature type="transmembrane region" description="Helical" evidence="7">
    <location>
        <begin position="1991"/>
        <end position="2011"/>
    </location>
</feature>
<feature type="transmembrane region" description="Helical" evidence="7">
    <location>
        <begin position="1254"/>
        <end position="1271"/>
    </location>
</feature>
<protein>
    <submittedName>
        <fullName evidence="12">Piezo-type mechanosensitive ion channel like</fullName>
    </submittedName>
</protein>
<feature type="transmembrane region" description="Helical" evidence="7">
    <location>
        <begin position="254"/>
        <end position="273"/>
    </location>
</feature>
<dbReference type="InterPro" id="IPR056770">
    <property type="entry name" value="Piezo_THU9_anchor"/>
</dbReference>
<dbReference type="GO" id="GO:0005261">
    <property type="term" value="F:monoatomic cation channel activity"/>
    <property type="evidence" value="ECO:0007669"/>
    <property type="project" value="TreeGrafter"/>
</dbReference>
<evidence type="ECO:0000256" key="2">
    <source>
        <dbReference type="ARBA" id="ARBA00007821"/>
    </source>
</evidence>
<feature type="transmembrane region" description="Helical" evidence="7">
    <location>
        <begin position="1639"/>
        <end position="1665"/>
    </location>
</feature>
<feature type="transmembrane region" description="Helical" evidence="7">
    <location>
        <begin position="57"/>
        <end position="80"/>
    </location>
</feature>
<dbReference type="PANTHER" id="PTHR13167">
    <property type="entry name" value="PIEZO-TYPE MECHANOSENSITIVE ION CHANNEL COMPONENT"/>
    <property type="match status" value="1"/>
</dbReference>
<feature type="transmembrane region" description="Helical" evidence="7">
    <location>
        <begin position="426"/>
        <end position="452"/>
    </location>
</feature>
<feature type="transmembrane region" description="Helical" evidence="7">
    <location>
        <begin position="1948"/>
        <end position="1971"/>
    </location>
</feature>
<feature type="transmembrane region" description="Helical" evidence="7">
    <location>
        <begin position="183"/>
        <end position="205"/>
    </location>
</feature>
<comment type="similarity">
    <text evidence="2">Belongs to the PIEZO (TC 1.A.75) family.</text>
</comment>
<dbReference type="OMA" id="NRAKHKQ"/>
<dbReference type="GO" id="GO:0016020">
    <property type="term" value="C:membrane"/>
    <property type="evidence" value="ECO:0007669"/>
    <property type="project" value="UniProtKB-SubCell"/>
</dbReference>
<dbReference type="InParanoid" id="A0A2R6PP85"/>
<dbReference type="FunCoup" id="A0A2R6PP85">
    <property type="interactions" value="1280"/>
</dbReference>
<reference evidence="13" key="2">
    <citation type="journal article" date="2018" name="BMC Genomics">
        <title>A manually annotated Actinidia chinensis var. chinensis (kiwifruit) genome highlights the challenges associated with draft genomes and gene prediction in plants.</title>
        <authorList>
            <person name="Pilkington S.M."/>
            <person name="Crowhurst R."/>
            <person name="Hilario E."/>
            <person name="Nardozza S."/>
            <person name="Fraser L."/>
            <person name="Peng Y."/>
            <person name="Gunaseelan K."/>
            <person name="Simpson R."/>
            <person name="Tahir J."/>
            <person name="Deroles S.C."/>
            <person name="Templeton K."/>
            <person name="Luo Z."/>
            <person name="Davy M."/>
            <person name="Cheng C."/>
            <person name="McNeilage M."/>
            <person name="Scaglione D."/>
            <person name="Liu Y."/>
            <person name="Zhang Q."/>
            <person name="Datson P."/>
            <person name="De Silva N."/>
            <person name="Gardiner S.E."/>
            <person name="Bassett H."/>
            <person name="Chagne D."/>
            <person name="McCallum J."/>
            <person name="Dzierzon H."/>
            <person name="Deng C."/>
            <person name="Wang Y.Y."/>
            <person name="Barron L."/>
            <person name="Manako K."/>
            <person name="Bowen J."/>
            <person name="Foster T.M."/>
            <person name="Erridge Z.A."/>
            <person name="Tiffin H."/>
            <person name="Waite C.N."/>
            <person name="Davies K.M."/>
            <person name="Grierson E.P."/>
            <person name="Laing W.A."/>
            <person name="Kirk R."/>
            <person name="Chen X."/>
            <person name="Wood M."/>
            <person name="Montefiori M."/>
            <person name="Brummell D.A."/>
            <person name="Schwinn K.E."/>
            <person name="Catanach A."/>
            <person name="Fullerton C."/>
            <person name="Li D."/>
            <person name="Meiyalaghan S."/>
            <person name="Nieuwenhuizen N."/>
            <person name="Read N."/>
            <person name="Prakash R."/>
            <person name="Hunter D."/>
            <person name="Zhang H."/>
            <person name="McKenzie M."/>
            <person name="Knabel M."/>
            <person name="Harris A."/>
            <person name="Allan A.C."/>
            <person name="Gleave A."/>
            <person name="Chen A."/>
            <person name="Janssen B.J."/>
            <person name="Plunkett B."/>
            <person name="Ampomah-Dwamena C."/>
            <person name="Voogd C."/>
            <person name="Leif D."/>
            <person name="Lafferty D."/>
            <person name="Souleyre E.J.F."/>
            <person name="Varkonyi-Gasic E."/>
            <person name="Gambi F."/>
            <person name="Hanley J."/>
            <person name="Yao J.L."/>
            <person name="Cheung J."/>
            <person name="David K.M."/>
            <person name="Warren B."/>
            <person name="Marsh K."/>
            <person name="Snowden K.C."/>
            <person name="Lin-Wang K."/>
            <person name="Brian L."/>
            <person name="Martinez-Sanchez M."/>
            <person name="Wang M."/>
            <person name="Ileperuma N."/>
            <person name="Macnee N."/>
            <person name="Campin R."/>
            <person name="McAtee P."/>
            <person name="Drummond R.S.M."/>
            <person name="Espley R.V."/>
            <person name="Ireland H.S."/>
            <person name="Wu R."/>
            <person name="Atkinson R.G."/>
            <person name="Karunairetnam S."/>
            <person name="Bulley S."/>
            <person name="Chunkath S."/>
            <person name="Hanley Z."/>
            <person name="Storey R."/>
            <person name="Thrimawithana A.H."/>
            <person name="Thomson S."/>
            <person name="David C."/>
            <person name="Testolin R."/>
            <person name="Huang H."/>
            <person name="Hellens R.P."/>
            <person name="Schaffer R.J."/>
        </authorList>
    </citation>
    <scope>NUCLEOTIDE SEQUENCE [LARGE SCALE GENOMIC DNA]</scope>
    <source>
        <strain evidence="13">cv. Red5</strain>
    </source>
</reference>
<feature type="compositionally biased region" description="Polar residues" evidence="6">
    <location>
        <begin position="1601"/>
        <end position="1617"/>
    </location>
</feature>
<evidence type="ECO:0000256" key="4">
    <source>
        <dbReference type="ARBA" id="ARBA00022989"/>
    </source>
</evidence>
<feature type="transmembrane region" description="Helical" evidence="7">
    <location>
        <begin position="531"/>
        <end position="554"/>
    </location>
</feature>
<proteinExistence type="inferred from homology"/>
<evidence type="ECO:0000256" key="7">
    <source>
        <dbReference type="SAM" id="Phobius"/>
    </source>
</evidence>
<feature type="transmembrane region" description="Helical" evidence="7">
    <location>
        <begin position="158"/>
        <end position="177"/>
    </location>
</feature>
<feature type="compositionally biased region" description="Low complexity" evidence="6">
    <location>
        <begin position="984"/>
        <end position="1001"/>
    </location>
</feature>
<feature type="domain" description="Piezo non-specific cation channel cap" evidence="8">
    <location>
        <begin position="2212"/>
        <end position="2478"/>
    </location>
</feature>
<evidence type="ECO:0000256" key="5">
    <source>
        <dbReference type="ARBA" id="ARBA00023136"/>
    </source>
</evidence>
<dbReference type="InterPro" id="IPR056768">
    <property type="entry name" value="THU_Piezo"/>
</dbReference>
<organism evidence="12 13">
    <name type="scientific">Actinidia chinensis var. chinensis</name>
    <name type="common">Chinese soft-hair kiwi</name>
    <dbReference type="NCBI Taxonomy" id="1590841"/>
    <lineage>
        <taxon>Eukaryota</taxon>
        <taxon>Viridiplantae</taxon>
        <taxon>Streptophyta</taxon>
        <taxon>Embryophyta</taxon>
        <taxon>Tracheophyta</taxon>
        <taxon>Spermatophyta</taxon>
        <taxon>Magnoliopsida</taxon>
        <taxon>eudicotyledons</taxon>
        <taxon>Gunneridae</taxon>
        <taxon>Pentapetalae</taxon>
        <taxon>asterids</taxon>
        <taxon>Ericales</taxon>
        <taxon>Actinidiaceae</taxon>
        <taxon>Actinidia</taxon>
    </lineage>
</organism>
<feature type="transmembrane region" description="Helical" evidence="7">
    <location>
        <begin position="1103"/>
        <end position="1122"/>
    </location>
</feature>
<dbReference type="InterPro" id="IPR031334">
    <property type="entry name" value="Piezo_cap_dom"/>
</dbReference>
<keyword evidence="13" id="KW-1185">Reference proteome</keyword>
<evidence type="ECO:0000256" key="1">
    <source>
        <dbReference type="ARBA" id="ARBA00004141"/>
    </source>
</evidence>
<evidence type="ECO:0000259" key="11">
    <source>
        <dbReference type="Pfam" id="PF25288"/>
    </source>
</evidence>
<dbReference type="Pfam" id="PF24874">
    <property type="entry name" value="Piezo_THU9_anchor"/>
    <property type="match status" value="1"/>
</dbReference>
<comment type="subcellular location">
    <subcellularLocation>
        <location evidence="1">Membrane</location>
        <topology evidence="1">Multi-pass membrane protein</topology>
    </subcellularLocation>
</comment>
<feature type="transmembrane region" description="Helical" evidence="7">
    <location>
        <begin position="664"/>
        <end position="684"/>
    </location>
</feature>
<evidence type="ECO:0000313" key="13">
    <source>
        <dbReference type="Proteomes" id="UP000241394"/>
    </source>
</evidence>
<feature type="domain" description="Piezo transmembrane helical unit" evidence="9">
    <location>
        <begin position="1635"/>
        <end position="1754"/>
    </location>
</feature>
<dbReference type="PANTHER" id="PTHR13167:SF25">
    <property type="entry name" value="PIEZO-TYPE MECHANOSENSITIVE ION CHANNEL COMPONENT"/>
    <property type="match status" value="1"/>
</dbReference>
<dbReference type="GO" id="GO:0071260">
    <property type="term" value="P:cellular response to mechanical stimulus"/>
    <property type="evidence" value="ECO:0007669"/>
    <property type="project" value="TreeGrafter"/>
</dbReference>
<dbReference type="Pfam" id="PF12166">
    <property type="entry name" value="Piezo_cap"/>
    <property type="match status" value="1"/>
</dbReference>
<dbReference type="EMBL" id="NKQK01000023">
    <property type="protein sequence ID" value="PSR94793.1"/>
    <property type="molecule type" value="Genomic_DNA"/>
</dbReference>
<feature type="region of interest" description="Disordered" evidence="6">
    <location>
        <begin position="1577"/>
        <end position="1617"/>
    </location>
</feature>
<feature type="transmembrane region" description="Helical" evidence="7">
    <location>
        <begin position="1337"/>
        <end position="1354"/>
    </location>
</feature>
<feature type="transmembrane region" description="Helical" evidence="7">
    <location>
        <begin position="316"/>
        <end position="335"/>
    </location>
</feature>
<name>A0A2R6PP85_ACTCC</name>
<dbReference type="Pfam" id="PF25288">
    <property type="entry name" value="PIEZO"/>
    <property type="match status" value="1"/>
</dbReference>
<feature type="transmembrane region" description="Helical" evidence="7">
    <location>
        <begin position="380"/>
        <end position="406"/>
    </location>
</feature>
<feature type="transmembrane region" description="Helical" evidence="7">
    <location>
        <begin position="347"/>
        <end position="368"/>
    </location>
</feature>
<feature type="transmembrane region" description="Helical" evidence="7">
    <location>
        <begin position="212"/>
        <end position="230"/>
    </location>
</feature>